<feature type="region of interest" description="Disordered" evidence="1">
    <location>
        <begin position="646"/>
        <end position="667"/>
    </location>
</feature>
<feature type="signal peptide" evidence="2">
    <location>
        <begin position="1"/>
        <end position="19"/>
    </location>
</feature>
<feature type="domain" description="Amidohydrolase 3" evidence="4">
    <location>
        <begin position="785"/>
        <end position="846"/>
    </location>
</feature>
<keyword evidence="6" id="KW-1185">Reference proteome</keyword>
<dbReference type="Pfam" id="PF07969">
    <property type="entry name" value="Amidohydro_3"/>
    <property type="match status" value="1"/>
</dbReference>
<comment type="caution">
    <text evidence="5">The sequence shown here is derived from an EMBL/GenBank/DDBJ whole genome shotgun (WGS) entry which is preliminary data.</text>
</comment>
<name>A0A5C5V441_9BACT</name>
<dbReference type="GO" id="GO:0016810">
    <property type="term" value="F:hydrolase activity, acting on carbon-nitrogen (but not peptide) bonds"/>
    <property type="evidence" value="ECO:0007669"/>
    <property type="project" value="InterPro"/>
</dbReference>
<evidence type="ECO:0000313" key="6">
    <source>
        <dbReference type="Proteomes" id="UP000318878"/>
    </source>
</evidence>
<evidence type="ECO:0000259" key="4">
    <source>
        <dbReference type="Pfam" id="PF07969"/>
    </source>
</evidence>
<dbReference type="CDD" id="cd01309">
    <property type="entry name" value="Met_dep_hydrolase_C"/>
    <property type="match status" value="1"/>
</dbReference>
<dbReference type="InterPro" id="IPR051781">
    <property type="entry name" value="Metallo-dep_Hydrolase"/>
</dbReference>
<reference evidence="5 6" key="1">
    <citation type="submission" date="2019-02" db="EMBL/GenBank/DDBJ databases">
        <title>Deep-cultivation of Planctomycetes and their phenomic and genomic characterization uncovers novel biology.</title>
        <authorList>
            <person name="Wiegand S."/>
            <person name="Jogler M."/>
            <person name="Boedeker C."/>
            <person name="Pinto D."/>
            <person name="Vollmers J."/>
            <person name="Rivas-Marin E."/>
            <person name="Kohn T."/>
            <person name="Peeters S.H."/>
            <person name="Heuer A."/>
            <person name="Rast P."/>
            <person name="Oberbeckmann S."/>
            <person name="Bunk B."/>
            <person name="Jeske O."/>
            <person name="Meyerdierks A."/>
            <person name="Storesund J.E."/>
            <person name="Kallscheuer N."/>
            <person name="Luecker S."/>
            <person name="Lage O.M."/>
            <person name="Pohl T."/>
            <person name="Merkel B.J."/>
            <person name="Hornburger P."/>
            <person name="Mueller R.-W."/>
            <person name="Bruemmer F."/>
            <person name="Labrenz M."/>
            <person name="Spormann A.M."/>
            <person name="Op Den Camp H."/>
            <person name="Overmann J."/>
            <person name="Amann R."/>
            <person name="Jetten M.S.M."/>
            <person name="Mascher T."/>
            <person name="Medema M.H."/>
            <person name="Devos D.P."/>
            <person name="Kaster A.-K."/>
            <person name="Ovreas L."/>
            <person name="Rohde M."/>
            <person name="Galperin M.Y."/>
            <person name="Jogler C."/>
        </authorList>
    </citation>
    <scope>NUCLEOTIDE SEQUENCE [LARGE SCALE GENOMIC DNA]</scope>
    <source>
        <strain evidence="5 6">Enr8</strain>
    </source>
</reference>
<evidence type="ECO:0000313" key="5">
    <source>
        <dbReference type="EMBL" id="TWT32709.1"/>
    </source>
</evidence>
<dbReference type="AlphaFoldDB" id="A0A5C5V441"/>
<dbReference type="PANTHER" id="PTHR43135:SF3">
    <property type="entry name" value="ALPHA-D-RIBOSE 1-METHYLPHOSPHONATE 5-TRIPHOSPHATE DIPHOSPHATASE"/>
    <property type="match status" value="1"/>
</dbReference>
<evidence type="ECO:0000259" key="3">
    <source>
        <dbReference type="Pfam" id="PF01979"/>
    </source>
</evidence>
<evidence type="ECO:0000256" key="2">
    <source>
        <dbReference type="SAM" id="SignalP"/>
    </source>
</evidence>
<dbReference type="PANTHER" id="PTHR43135">
    <property type="entry name" value="ALPHA-D-RIBOSE 1-METHYLPHOSPHONATE 5-TRIPHOSPHATE DIPHOSPHATASE"/>
    <property type="match status" value="1"/>
</dbReference>
<dbReference type="EMBL" id="SJPF01000003">
    <property type="protein sequence ID" value="TWT32709.1"/>
    <property type="molecule type" value="Genomic_DNA"/>
</dbReference>
<feature type="domain" description="Amidohydrolase-related" evidence="3">
    <location>
        <begin position="76"/>
        <end position="413"/>
    </location>
</feature>
<dbReference type="Gene3D" id="3.20.20.140">
    <property type="entry name" value="Metal-dependent hydrolases"/>
    <property type="match status" value="2"/>
</dbReference>
<dbReference type="SUPFAM" id="SSF51556">
    <property type="entry name" value="Metallo-dependent hydrolases"/>
    <property type="match status" value="2"/>
</dbReference>
<dbReference type="OrthoDB" id="9802793at2"/>
<evidence type="ECO:0000256" key="1">
    <source>
        <dbReference type="SAM" id="MobiDB-lite"/>
    </source>
</evidence>
<feature type="chain" id="PRO_5022924498" evidence="2">
    <location>
        <begin position="20"/>
        <end position="873"/>
    </location>
</feature>
<dbReference type="SUPFAM" id="SSF51338">
    <property type="entry name" value="Composite domain of metallo-dependent hydrolases"/>
    <property type="match status" value="2"/>
</dbReference>
<dbReference type="InterPro" id="IPR013108">
    <property type="entry name" value="Amidohydro_3"/>
</dbReference>
<protein>
    <submittedName>
        <fullName evidence="5">Imidazolonepropionase</fullName>
    </submittedName>
</protein>
<dbReference type="InterPro" id="IPR032466">
    <property type="entry name" value="Metal_Hydrolase"/>
</dbReference>
<dbReference type="InterPro" id="IPR006680">
    <property type="entry name" value="Amidohydro-rel"/>
</dbReference>
<keyword evidence="2" id="KW-0732">Signal</keyword>
<feature type="region of interest" description="Disordered" evidence="1">
    <location>
        <begin position="444"/>
        <end position="463"/>
    </location>
</feature>
<feature type="compositionally biased region" description="Basic and acidic residues" evidence="1">
    <location>
        <begin position="647"/>
        <end position="661"/>
    </location>
</feature>
<organism evidence="5 6">
    <name type="scientific">Blastopirellula retiformator</name>
    <dbReference type="NCBI Taxonomy" id="2527970"/>
    <lineage>
        <taxon>Bacteria</taxon>
        <taxon>Pseudomonadati</taxon>
        <taxon>Planctomycetota</taxon>
        <taxon>Planctomycetia</taxon>
        <taxon>Pirellulales</taxon>
        <taxon>Pirellulaceae</taxon>
        <taxon>Blastopirellula</taxon>
    </lineage>
</organism>
<accession>A0A5C5V441</accession>
<dbReference type="RefSeq" id="WP_146431950.1">
    <property type="nucleotide sequence ID" value="NZ_SJPF01000003.1"/>
</dbReference>
<gene>
    <name evidence="5" type="ORF">Enr8_25140</name>
</gene>
<proteinExistence type="predicted"/>
<dbReference type="InterPro" id="IPR011059">
    <property type="entry name" value="Metal-dep_hydrolase_composite"/>
</dbReference>
<sequence length="873" mass="93599" precursor="true">MRIWGAMLALALMAGTLRAGDPQAVIYRGAKILTATGKTYDPGAMVVSGGKIVAVGESKRIETPEDAQEIDLGGKVIIPGLVDTHSHIGLFGTPSAGNDANEVSGPVQSIVRALDSLNPFDPSIRIAQSGGVTTANVMPGSANVIGGQTIYIKLLGNSPTAMSLATPENLGGLKMANGDNPKGVYGRRGQSPATRMKVAAMQRSEFLKAQQYRDKWSKYKEKLAAGETPDPPTVDLAMEPLVEVLDGRRTVHFHTHRADDILTTLRLKEEFGFELVIQHGTEAFKVIDQIAKSGAIVSHTIVDSPGGKPETVEWYDETAAMLNEAGVKVVINTDDPVTDSRFLLRTAATAVRGGLPEETALRALTLHAAQAMRLDEKIGSLEQGKDADFVVLSGEPFSIYARVLQTYINGKSVFDLQDAEQQRYQIGGFALSPSTEVPFFEPITPPTAAHPTPKTPKNAKRPDGEATEFVVVAGLVHTVSGEPIKNGVVHVKDGKIEHVGPRKGFEFPKDVAVIEASAITPGLIDAYSSVPLSGMVNIDADQEANEKGGAMHPDLRATDGFNPAEPLLRHLLANGITLVHSCPGRRNVIAGQSGLYRTHGTDVTEMTVRFPQAIVFNIGNAAKGNGAGDTRMGVIANLRKTLSDAGNYRRDRQKKLDKDETVEPNMSKDPLADLLDKKVPALFVANRADDLQTAIRLAEEFHFDLQIGLGTEAYRVADRIKEAGVPVLVHPTQQKNGDMSKVNTLTTNAAYLAQQEVPLAIGSGFEGYVPKSFIVRLEAGLAAAHGLGFEQALKMLTLDAAKILKVDDEFGSLESGKVADIVLYDGDPLEQTTHVVAVIVDGKVVYDRATALQVPLAERFYETIVSPPCCLSF</sequence>
<dbReference type="Pfam" id="PF01979">
    <property type="entry name" value="Amidohydro_1"/>
    <property type="match status" value="1"/>
</dbReference>
<dbReference type="Proteomes" id="UP000318878">
    <property type="component" value="Unassembled WGS sequence"/>
</dbReference>
<feature type="compositionally biased region" description="Low complexity" evidence="1">
    <location>
        <begin position="446"/>
        <end position="456"/>
    </location>
</feature>